<dbReference type="STRING" id="156976.AK829_01120"/>
<protein>
    <submittedName>
        <fullName evidence="2">Uncharacterized protein</fullName>
    </submittedName>
</protein>
<feature type="transmembrane region" description="Helical" evidence="1">
    <location>
        <begin position="34"/>
        <end position="59"/>
    </location>
</feature>
<dbReference type="RefSeq" id="WP_052203497.1">
    <property type="nucleotide sequence ID" value="NZ_CP012342.1"/>
</dbReference>
<keyword evidence="3" id="KW-1185">Reference proteome</keyword>
<feature type="transmembrane region" description="Helical" evidence="1">
    <location>
        <begin position="92"/>
        <end position="113"/>
    </location>
</feature>
<dbReference type="AlphaFoldDB" id="A0A0K1R989"/>
<evidence type="ECO:0000313" key="2">
    <source>
        <dbReference type="EMBL" id="AKV57997.1"/>
    </source>
</evidence>
<keyword evidence="1" id="KW-0472">Membrane</keyword>
<keyword evidence="1" id="KW-0812">Transmembrane</keyword>
<evidence type="ECO:0000313" key="3">
    <source>
        <dbReference type="Proteomes" id="UP000060016"/>
    </source>
</evidence>
<proteinExistence type="predicted"/>
<dbReference type="Proteomes" id="UP000060016">
    <property type="component" value="Chromosome"/>
</dbReference>
<feature type="transmembrane region" description="Helical" evidence="1">
    <location>
        <begin position="9"/>
        <end position="28"/>
    </location>
</feature>
<gene>
    <name evidence="2" type="ORF">AK829_01120</name>
</gene>
<sequence>MGWAQQAKLGFFWLLAIVLSCVFVWIAYQERSAYGWFGIGSMVVIALCLWIAFPLIAALNSSGKWYTLKALQPELEISEHGMRWQVKPRNDILRAVVLAPIFVGLGVYSIFIAPTTGGHGAVMPVFGVLMLVFIAWFTVKAITNQVSAELRGDELMYRVRKYPFRVLEHHVSRINNARLYAVTDPVPIGCQLWVQGPTTTTRFWRGRPSRVEKASEVKVPVPYLRNATPHQVQDLITRACNAPQI</sequence>
<keyword evidence="1" id="KW-1133">Transmembrane helix</keyword>
<dbReference type="KEGG" id="crie:AK829_01120"/>
<organism evidence="2 3">
    <name type="scientific">Corynebacterium riegelii</name>
    <dbReference type="NCBI Taxonomy" id="156976"/>
    <lineage>
        <taxon>Bacteria</taxon>
        <taxon>Bacillati</taxon>
        <taxon>Actinomycetota</taxon>
        <taxon>Actinomycetes</taxon>
        <taxon>Mycobacteriales</taxon>
        <taxon>Corynebacteriaceae</taxon>
        <taxon>Corynebacterium</taxon>
    </lineage>
</organism>
<accession>A0A0K1R989</accession>
<feature type="transmembrane region" description="Helical" evidence="1">
    <location>
        <begin position="119"/>
        <end position="139"/>
    </location>
</feature>
<dbReference type="EMBL" id="CP012342">
    <property type="protein sequence ID" value="AKV57997.1"/>
    <property type="molecule type" value="Genomic_DNA"/>
</dbReference>
<name>A0A0K1R989_9CORY</name>
<dbReference type="PATRIC" id="fig|156976.3.peg.213"/>
<evidence type="ECO:0000256" key="1">
    <source>
        <dbReference type="SAM" id="Phobius"/>
    </source>
</evidence>
<reference evidence="2 3" key="1">
    <citation type="submission" date="2015-08" db="EMBL/GenBank/DDBJ databases">
        <authorList>
            <person name="Babu N.S."/>
            <person name="Beckwith C.J."/>
            <person name="Beseler K.G."/>
            <person name="Brison A."/>
            <person name="Carone J.V."/>
            <person name="Caskin T.P."/>
            <person name="Diamond M."/>
            <person name="Durham M.E."/>
            <person name="Foxe J.M."/>
            <person name="Go M."/>
            <person name="Henderson B.A."/>
            <person name="Jones I.B."/>
            <person name="McGettigan J.A."/>
            <person name="Micheletti S.J."/>
            <person name="Nasrallah M.E."/>
            <person name="Ortiz D."/>
            <person name="Piller C.R."/>
            <person name="Privatt S.R."/>
            <person name="Schneider S.L."/>
            <person name="Sharp S."/>
            <person name="Smith T.C."/>
            <person name="Stanton J.D."/>
            <person name="Ullery H.E."/>
            <person name="Wilson R.J."/>
            <person name="Serrano M.G."/>
            <person name="Buck G."/>
            <person name="Lee V."/>
            <person name="Wang Y."/>
            <person name="Carvalho R."/>
            <person name="Voegtly L."/>
            <person name="Shi R."/>
            <person name="Duckworth R."/>
            <person name="Johnson A."/>
            <person name="Loviza R."/>
            <person name="Walstead R."/>
            <person name="Shah Z."/>
            <person name="Kiflezghi M."/>
            <person name="Wade K."/>
            <person name="Ball S.L."/>
            <person name="Bradley K.W."/>
            <person name="Asai D.J."/>
            <person name="Bowman C.A."/>
            <person name="Russell D.A."/>
            <person name="Pope W.H."/>
            <person name="Jacobs-Sera D."/>
            <person name="Hendrix R.W."/>
            <person name="Hatfull G.F."/>
        </authorList>
    </citation>
    <scope>NUCLEOTIDE SEQUENCE [LARGE SCALE GENOMIC DNA]</scope>
    <source>
        <strain evidence="2 3">PUDD_83A45</strain>
    </source>
</reference>